<keyword evidence="3" id="KW-1185">Reference proteome</keyword>
<protein>
    <submittedName>
        <fullName evidence="1">Uncharacterized protein</fullName>
    </submittedName>
</protein>
<evidence type="ECO:0000313" key="2">
    <source>
        <dbReference type="EMBL" id="CAL1125585.1"/>
    </source>
</evidence>
<dbReference type="EMBL" id="CAMXCT020000001">
    <property type="protein sequence ID" value="CAL1125585.1"/>
    <property type="molecule type" value="Genomic_DNA"/>
</dbReference>
<accession>A0A9P1BGB0</accession>
<organism evidence="1">
    <name type="scientific">Cladocopium goreaui</name>
    <dbReference type="NCBI Taxonomy" id="2562237"/>
    <lineage>
        <taxon>Eukaryota</taxon>
        <taxon>Sar</taxon>
        <taxon>Alveolata</taxon>
        <taxon>Dinophyceae</taxon>
        <taxon>Suessiales</taxon>
        <taxon>Symbiodiniaceae</taxon>
        <taxon>Cladocopium</taxon>
    </lineage>
</organism>
<dbReference type="EMBL" id="CAMXCT010000001">
    <property type="protein sequence ID" value="CAI3972210.1"/>
    <property type="molecule type" value="Genomic_DNA"/>
</dbReference>
<evidence type="ECO:0000313" key="3">
    <source>
        <dbReference type="Proteomes" id="UP001152797"/>
    </source>
</evidence>
<gene>
    <name evidence="1" type="ORF">C1SCF055_LOCUS800</name>
</gene>
<reference evidence="1" key="1">
    <citation type="submission" date="2022-10" db="EMBL/GenBank/DDBJ databases">
        <authorList>
            <person name="Chen Y."/>
            <person name="Dougan E. K."/>
            <person name="Chan C."/>
            <person name="Rhodes N."/>
            <person name="Thang M."/>
        </authorList>
    </citation>
    <scope>NUCLEOTIDE SEQUENCE</scope>
</reference>
<reference evidence="2" key="2">
    <citation type="submission" date="2024-04" db="EMBL/GenBank/DDBJ databases">
        <authorList>
            <person name="Chen Y."/>
            <person name="Shah S."/>
            <person name="Dougan E. K."/>
            <person name="Thang M."/>
            <person name="Chan C."/>
        </authorList>
    </citation>
    <scope>NUCLEOTIDE SEQUENCE [LARGE SCALE GENOMIC DNA]</scope>
</reference>
<comment type="caution">
    <text evidence="1">The sequence shown here is derived from an EMBL/GenBank/DDBJ whole genome shotgun (WGS) entry which is preliminary data.</text>
</comment>
<dbReference type="AlphaFoldDB" id="A0A9P1BGB0"/>
<sequence>MAGFSLLDKPAVAPDGGSLSEYKTPVAGDEVSRPGIEIGERIMAANSFHPLSTVGQSTVGELIHELRNHHPDREVVLSTAALPRGVARIAVKGADAAENTLVRYCRYLDAEIATETRDPETDPAETPTVKYEPEHTIRSPRAIICPPVSVDGAVGGAAVLSGRWQAAVA</sequence>
<evidence type="ECO:0000313" key="1">
    <source>
        <dbReference type="EMBL" id="CAI3972210.1"/>
    </source>
</evidence>
<dbReference type="EMBL" id="CAMXCT030000001">
    <property type="protein sequence ID" value="CAL4759522.1"/>
    <property type="molecule type" value="Genomic_DNA"/>
</dbReference>
<name>A0A9P1BGB0_9DINO</name>
<proteinExistence type="predicted"/>
<dbReference type="Proteomes" id="UP001152797">
    <property type="component" value="Unassembled WGS sequence"/>
</dbReference>